<dbReference type="RefSeq" id="WP_011141046.1">
    <property type="nucleotide sequence ID" value="NC_005125.1"/>
</dbReference>
<dbReference type="eggNOG" id="COG3536">
    <property type="taxonomic scope" value="Bacteria"/>
</dbReference>
<sequence length="70" mass="8116">MAVVTPSTTKTLADWTPQEVAELARRLENDDYEHAFDALADWQVLKALQYRRPQLVDAYVHLLELEEDES</sequence>
<dbReference type="InterPro" id="IPR019678">
    <property type="entry name" value="DUF2555"/>
</dbReference>
<name>Q7NLS7_GLOVI</name>
<dbReference type="EnsemblBacteria" id="BAC88985">
    <property type="protein sequence ID" value="BAC88985"/>
    <property type="gene ID" value="BAC88985"/>
</dbReference>
<dbReference type="KEGG" id="gvi:gsr1044"/>
<accession>Q7NLS7</accession>
<organism evidence="1 2">
    <name type="scientific">Gloeobacter violaceus (strain ATCC 29082 / PCC 7421)</name>
    <dbReference type="NCBI Taxonomy" id="251221"/>
    <lineage>
        <taxon>Bacteria</taxon>
        <taxon>Bacillati</taxon>
        <taxon>Cyanobacteriota</taxon>
        <taxon>Cyanophyceae</taxon>
        <taxon>Gloeobacterales</taxon>
        <taxon>Gloeobacteraceae</taxon>
        <taxon>Gloeobacter</taxon>
    </lineage>
</organism>
<dbReference type="OrthoDB" id="488396at2"/>
<dbReference type="Proteomes" id="UP000000557">
    <property type="component" value="Chromosome"/>
</dbReference>
<dbReference type="AlphaFoldDB" id="Q7NLS7"/>
<gene>
    <name evidence="1" type="ordered locus">gsr1044</name>
</gene>
<evidence type="ECO:0000313" key="1">
    <source>
        <dbReference type="EMBL" id="BAC88985.1"/>
    </source>
</evidence>
<dbReference type="PhylomeDB" id="Q7NLS7"/>
<evidence type="ECO:0000313" key="2">
    <source>
        <dbReference type="Proteomes" id="UP000000557"/>
    </source>
</evidence>
<reference evidence="1 2" key="2">
    <citation type="journal article" date="2003" name="DNA Res.">
        <title>Complete genome structure of Gloeobacter violaceus PCC 7421, a cyanobacterium that lacks thylakoids (supplement).</title>
        <authorList>
            <person name="Nakamura Y."/>
            <person name="Kaneko T."/>
            <person name="Sato S."/>
            <person name="Mimuro M."/>
            <person name="Miyashita H."/>
            <person name="Tsuchiya T."/>
            <person name="Sasamoto S."/>
            <person name="Watanabe A."/>
            <person name="Kawashima K."/>
            <person name="Kishida Y."/>
            <person name="Kiyokawa C."/>
            <person name="Kohara M."/>
            <person name="Matsumoto M."/>
            <person name="Matsuno A."/>
            <person name="Nakazaki N."/>
            <person name="Shimpo S."/>
            <person name="Takeuchi C."/>
            <person name="Yamada M."/>
            <person name="Tabata S."/>
        </authorList>
    </citation>
    <scope>NUCLEOTIDE SEQUENCE [LARGE SCALE GENOMIC DNA]</scope>
    <source>
        <strain evidence="2">ATCC 29082 / PCC 7421</strain>
    </source>
</reference>
<proteinExistence type="predicted"/>
<dbReference type="Pfam" id="PF10742">
    <property type="entry name" value="DUF2555"/>
    <property type="match status" value="1"/>
</dbReference>
<reference evidence="1 2" key="1">
    <citation type="journal article" date="2003" name="DNA Res.">
        <title>Complete genome structure of Gloeobacter violaceus PCC 7421, a cyanobacterium that lacks thylakoids.</title>
        <authorList>
            <person name="Nakamura Y."/>
            <person name="Kaneko T."/>
            <person name="Sato S."/>
            <person name="Mimuro M."/>
            <person name="Miyashita H."/>
            <person name="Tsuchiya T."/>
            <person name="Sasamoto S."/>
            <person name="Watanabe A."/>
            <person name="Kawashima K."/>
            <person name="Kishida Y."/>
            <person name="Kiyokawa C."/>
            <person name="Kohara M."/>
            <person name="Matsumoto M."/>
            <person name="Matsuno A."/>
            <person name="Nakazaki N."/>
            <person name="Shimpo S."/>
            <person name="Takeuchi C."/>
            <person name="Yamada M."/>
            <person name="Tabata S."/>
        </authorList>
    </citation>
    <scope>NUCLEOTIDE SEQUENCE [LARGE SCALE GENOMIC DNA]</scope>
    <source>
        <strain evidence="2">ATCC 29082 / PCC 7421</strain>
    </source>
</reference>
<dbReference type="EMBL" id="BA000045">
    <property type="protein sequence ID" value="BAC88985.1"/>
    <property type="molecule type" value="Genomic_DNA"/>
</dbReference>
<dbReference type="STRING" id="251221.gene:10758522"/>
<protein>
    <submittedName>
        <fullName evidence="1">Gsr1044 protein</fullName>
    </submittedName>
</protein>
<dbReference type="HOGENOM" id="CLU_186686_0_0_3"/>
<dbReference type="InParanoid" id="Q7NLS7"/>
<keyword evidence="2" id="KW-1185">Reference proteome</keyword>